<dbReference type="PANTHER" id="PTHR45228:SF5">
    <property type="entry name" value="CYCLIC DI-GMP PHOSPHODIESTERASE VC_1348-RELATED"/>
    <property type="match status" value="1"/>
</dbReference>
<dbReference type="InterPro" id="IPR052020">
    <property type="entry name" value="Cyclic_di-GMP/3'3'-cGAMP_PDE"/>
</dbReference>
<keyword evidence="6" id="KW-0378">Hydrolase</keyword>
<feature type="domain" description="Response regulatory" evidence="4">
    <location>
        <begin position="4"/>
        <end position="119"/>
    </location>
</feature>
<name>A0A1V4SYL7_9CLOT</name>
<evidence type="ECO:0000256" key="3">
    <source>
        <dbReference type="PROSITE-ProRule" id="PRU00169"/>
    </source>
</evidence>
<dbReference type="Proteomes" id="UP000191448">
    <property type="component" value="Unassembled WGS sequence"/>
</dbReference>
<evidence type="ECO:0000259" key="4">
    <source>
        <dbReference type="PROSITE" id="PS50110"/>
    </source>
</evidence>
<keyword evidence="3" id="KW-0597">Phosphoprotein</keyword>
<dbReference type="GO" id="GO:0000160">
    <property type="term" value="P:phosphorelay signal transduction system"/>
    <property type="evidence" value="ECO:0007669"/>
    <property type="project" value="InterPro"/>
</dbReference>
<dbReference type="SUPFAM" id="SSF109604">
    <property type="entry name" value="HD-domain/PDEase-like"/>
    <property type="match status" value="1"/>
</dbReference>
<dbReference type="Pfam" id="PF13487">
    <property type="entry name" value="HD_5"/>
    <property type="match status" value="1"/>
</dbReference>
<protein>
    <recommendedName>
        <fullName evidence="1">Stage 0 sporulation protein A homolog</fullName>
    </recommendedName>
</protein>
<reference evidence="6 7" key="1">
    <citation type="submission" date="2016-02" db="EMBL/GenBank/DDBJ databases">
        <title>Genome sequence of Clostridium thermobutyricum DSM 4928.</title>
        <authorList>
            <person name="Poehlein A."/>
            <person name="Daniel R."/>
        </authorList>
    </citation>
    <scope>NUCLEOTIDE SEQUENCE [LARGE SCALE GENOMIC DNA]</scope>
    <source>
        <strain evidence="6 7">DSM 4928</strain>
    </source>
</reference>
<dbReference type="SMART" id="SM00448">
    <property type="entry name" value="REC"/>
    <property type="match status" value="1"/>
</dbReference>
<evidence type="ECO:0000313" key="7">
    <source>
        <dbReference type="Proteomes" id="UP000191448"/>
    </source>
</evidence>
<dbReference type="CDD" id="cd00077">
    <property type="entry name" value="HDc"/>
    <property type="match status" value="1"/>
</dbReference>
<dbReference type="InterPro" id="IPR037522">
    <property type="entry name" value="HD_GYP_dom"/>
</dbReference>
<evidence type="ECO:0000256" key="2">
    <source>
        <dbReference type="ARBA" id="ARBA00024867"/>
    </source>
</evidence>
<accession>A0A1V4SYL7</accession>
<dbReference type="PROSITE" id="PS50110">
    <property type="entry name" value="RESPONSE_REGULATORY"/>
    <property type="match status" value="1"/>
</dbReference>
<dbReference type="SUPFAM" id="SSF52172">
    <property type="entry name" value="CheY-like"/>
    <property type="match status" value="1"/>
</dbReference>
<dbReference type="OrthoDB" id="9804747at2"/>
<dbReference type="InterPro" id="IPR011006">
    <property type="entry name" value="CheY-like_superfamily"/>
</dbReference>
<dbReference type="InterPro" id="IPR003607">
    <property type="entry name" value="HD/PDEase_dom"/>
</dbReference>
<comment type="function">
    <text evidence="2">May play the central regulatory role in sporulation. It may be an element of the effector pathway responsible for the activation of sporulation genes in response to nutritional stress. Spo0A may act in concert with spo0H (a sigma factor) to control the expression of some genes that are critical to the sporulation process.</text>
</comment>
<feature type="modified residue" description="4-aspartylphosphate" evidence="3">
    <location>
        <position position="52"/>
    </location>
</feature>
<feature type="domain" description="HD-GYP" evidence="5">
    <location>
        <begin position="139"/>
        <end position="347"/>
    </location>
</feature>
<dbReference type="InterPro" id="IPR001789">
    <property type="entry name" value="Sig_transdc_resp-reg_receiver"/>
</dbReference>
<dbReference type="PANTHER" id="PTHR45228">
    <property type="entry name" value="CYCLIC DI-GMP PHOSPHODIESTERASE TM_0186-RELATED"/>
    <property type="match status" value="1"/>
</dbReference>
<gene>
    <name evidence="6" type="primary">rpfG_1</name>
    <name evidence="6" type="ORF">CLTHE_03560</name>
</gene>
<dbReference type="Gene3D" id="3.40.50.2300">
    <property type="match status" value="1"/>
</dbReference>
<proteinExistence type="predicted"/>
<dbReference type="EMBL" id="LTAY01000019">
    <property type="protein sequence ID" value="OPX50144.1"/>
    <property type="molecule type" value="Genomic_DNA"/>
</dbReference>
<dbReference type="GO" id="GO:0016787">
    <property type="term" value="F:hydrolase activity"/>
    <property type="evidence" value="ECO:0007669"/>
    <property type="project" value="UniProtKB-KW"/>
</dbReference>
<dbReference type="PROSITE" id="PS51832">
    <property type="entry name" value="HD_GYP"/>
    <property type="match status" value="1"/>
</dbReference>
<evidence type="ECO:0000256" key="1">
    <source>
        <dbReference type="ARBA" id="ARBA00018672"/>
    </source>
</evidence>
<dbReference type="Gene3D" id="1.10.3210.10">
    <property type="entry name" value="Hypothetical protein af1432"/>
    <property type="match status" value="1"/>
</dbReference>
<dbReference type="Pfam" id="PF00072">
    <property type="entry name" value="Response_reg"/>
    <property type="match status" value="1"/>
</dbReference>
<dbReference type="SMART" id="SM00471">
    <property type="entry name" value="HDc"/>
    <property type="match status" value="1"/>
</dbReference>
<evidence type="ECO:0000259" key="5">
    <source>
        <dbReference type="PROSITE" id="PS51832"/>
    </source>
</evidence>
<sequence>MKKHILIVDNNFLNLKLLEKFLEGLYKITLMNSGIEAIKFLINNKVDLILVDINMPNMNGYETVKNIKGNVNLKDIPVIFLTSKVNYEIEVKIIELGAVDFIRKPFVKQMLINKVKLYLELESCRQNLDEKINEKIEIIKRLQDVIIISLAELVECRDENTGGHVKRTAKYVKILTEALLEEKVYEDILTKEYAYDLIKSAPLHDIGKIGINDATLFKNGSLDDEEFEFMKQHTTLGALALQKMIEESNGESFLYIAKDMAKYHHEKWDGTGYPIGLKGEEIPLCARIMAIGDVYDALTTKRPYKKAFSHEKSIKIILEGKGSSFDPKIIEVFEKINYKFKIEKESL</sequence>
<evidence type="ECO:0000313" key="6">
    <source>
        <dbReference type="EMBL" id="OPX50144.1"/>
    </source>
</evidence>
<dbReference type="RefSeq" id="WP_080021733.1">
    <property type="nucleotide sequence ID" value="NZ_LTAY01000019.1"/>
</dbReference>
<dbReference type="AlphaFoldDB" id="A0A1V4SYL7"/>
<comment type="caution">
    <text evidence="6">The sequence shown here is derived from an EMBL/GenBank/DDBJ whole genome shotgun (WGS) entry which is preliminary data.</text>
</comment>
<organism evidence="6 7">
    <name type="scientific">Clostridium thermobutyricum DSM 4928</name>
    <dbReference type="NCBI Taxonomy" id="1121339"/>
    <lineage>
        <taxon>Bacteria</taxon>
        <taxon>Bacillati</taxon>
        <taxon>Bacillota</taxon>
        <taxon>Clostridia</taxon>
        <taxon>Eubacteriales</taxon>
        <taxon>Clostridiaceae</taxon>
        <taxon>Clostridium</taxon>
    </lineage>
</organism>